<gene>
    <name evidence="1" type="ORF">MBOT_00930</name>
</gene>
<accession>A0A7I9XSI1</accession>
<dbReference type="EMBL" id="BLKW01000002">
    <property type="protein sequence ID" value="GFG72728.1"/>
    <property type="molecule type" value="Genomic_DNA"/>
</dbReference>
<dbReference type="AlphaFoldDB" id="A0A7I9XSI1"/>
<evidence type="ECO:0000313" key="2">
    <source>
        <dbReference type="Proteomes" id="UP000465361"/>
    </source>
</evidence>
<reference evidence="1 2" key="1">
    <citation type="journal article" date="2019" name="Emerg. Microbes Infect.">
        <title>Comprehensive subspecies identification of 175 nontuberculous mycobacteria species based on 7547 genomic profiles.</title>
        <authorList>
            <person name="Matsumoto Y."/>
            <person name="Kinjo T."/>
            <person name="Motooka D."/>
            <person name="Nabeya D."/>
            <person name="Jung N."/>
            <person name="Uechi K."/>
            <person name="Horii T."/>
            <person name="Iida T."/>
            <person name="Fujita J."/>
            <person name="Nakamura S."/>
        </authorList>
    </citation>
    <scope>NUCLEOTIDE SEQUENCE [LARGE SCALE GENOMIC DNA]</scope>
    <source>
        <strain evidence="1 2">JCM 17322</strain>
    </source>
</reference>
<dbReference type="RefSeq" id="WP_163753226.1">
    <property type="nucleotide sequence ID" value="NZ_BLKW01000002.1"/>
</dbReference>
<protein>
    <submittedName>
        <fullName evidence="1">Uncharacterized protein</fullName>
    </submittedName>
</protein>
<name>A0A7I9XSI1_9MYCO</name>
<dbReference type="Proteomes" id="UP000465361">
    <property type="component" value="Unassembled WGS sequence"/>
</dbReference>
<keyword evidence="2" id="KW-1185">Reference proteome</keyword>
<proteinExistence type="predicted"/>
<organism evidence="1 2">
    <name type="scientific">Mycobacterium botniense</name>
    <dbReference type="NCBI Taxonomy" id="84962"/>
    <lineage>
        <taxon>Bacteria</taxon>
        <taxon>Bacillati</taxon>
        <taxon>Actinomycetota</taxon>
        <taxon>Actinomycetes</taxon>
        <taxon>Mycobacteriales</taxon>
        <taxon>Mycobacteriaceae</taxon>
        <taxon>Mycobacterium</taxon>
    </lineage>
</organism>
<sequence length="321" mass="34545">MTELASMTDEELLRQSIREILAGFPPREAGLLLNNMYAGGAIADRPSMLAVWNEELSPEQAELDLHLTGEGIRDHSARADQLARLVSGINDATKAIVRDKLGLRSLNRNLLVEGVAPGSVHVVLRADAPIEASGTEPMRDVDASSPDSVALRTVARVFTVASSDEPSVSGDLRSMPARARAALRRAVVTVSKANWEIDGEIRQRTYGADPVRLSRRGAVELLHQLAAHNYTTETNPVVGRIDGFRGSLGTLYLIPSGAAKPVGVSVPDPEILKKVRQLAASEDVLVEAQIETVRVVGEEDQVSVSRTLLDIGPAPTQQKLH</sequence>
<evidence type="ECO:0000313" key="1">
    <source>
        <dbReference type="EMBL" id="GFG72728.1"/>
    </source>
</evidence>
<comment type="caution">
    <text evidence="1">The sequence shown here is derived from an EMBL/GenBank/DDBJ whole genome shotgun (WGS) entry which is preliminary data.</text>
</comment>